<dbReference type="Proteomes" id="UP000805614">
    <property type="component" value="Unassembled WGS sequence"/>
</dbReference>
<dbReference type="EMBL" id="JABVEC010000022">
    <property type="protein sequence ID" value="MBC6468862.1"/>
    <property type="molecule type" value="Genomic_DNA"/>
</dbReference>
<accession>A0ABR7LVI6</accession>
<keyword evidence="3" id="KW-1185">Reference proteome</keyword>
<reference evidence="2 3" key="1">
    <citation type="submission" date="2020-06" db="EMBL/GenBank/DDBJ databases">
        <title>Actinomadura xiongansis sp. nov., isolated from soil of Baiyangdian.</title>
        <authorList>
            <person name="Zhang X."/>
        </authorList>
    </citation>
    <scope>NUCLEOTIDE SEQUENCE [LARGE SCALE GENOMIC DNA]</scope>
    <source>
        <strain evidence="2 3">HBUM206468</strain>
    </source>
</reference>
<protein>
    <recommendedName>
        <fullName evidence="4">DUF2812 domain-containing protein</fullName>
    </recommendedName>
</protein>
<name>A0ABR7LVI6_9ACTN</name>
<sequence>MTSYFDTLAERLRESGLSDEQIASTIDDLATYVTESGAAPEEEFGPAADFAEQLTAGHAQGADSAPSPEIDPAPETWRWTADAFHERKRLNEFGDQGWEVERVDALGHFVSHRDPARPQRWEYRRETVVVGGRAKTADRLAPDGWEPCGTWVVFEYFKRPKSASLGPAGELDEAPDGPGRRIFWSKRFYVFFAGYAAFLGAIALGRLALGGDALKNWFLIGLLAGGVMAAAWVVIGQRRARRREL</sequence>
<evidence type="ECO:0000256" key="1">
    <source>
        <dbReference type="SAM" id="Phobius"/>
    </source>
</evidence>
<dbReference type="RefSeq" id="WP_187245916.1">
    <property type="nucleotide sequence ID" value="NZ_BAAAOK010000001.1"/>
</dbReference>
<gene>
    <name evidence="2" type="ORF">HKK74_25710</name>
</gene>
<proteinExistence type="predicted"/>
<evidence type="ECO:0008006" key="4">
    <source>
        <dbReference type="Google" id="ProtNLM"/>
    </source>
</evidence>
<evidence type="ECO:0000313" key="2">
    <source>
        <dbReference type="EMBL" id="MBC6468862.1"/>
    </source>
</evidence>
<keyword evidence="1" id="KW-0812">Transmembrane</keyword>
<evidence type="ECO:0000313" key="3">
    <source>
        <dbReference type="Proteomes" id="UP000805614"/>
    </source>
</evidence>
<keyword evidence="1" id="KW-0472">Membrane</keyword>
<keyword evidence="1" id="KW-1133">Transmembrane helix</keyword>
<organism evidence="2 3">
    <name type="scientific">Actinomadura alba</name>
    <dbReference type="NCBI Taxonomy" id="406431"/>
    <lineage>
        <taxon>Bacteria</taxon>
        <taxon>Bacillati</taxon>
        <taxon>Actinomycetota</taxon>
        <taxon>Actinomycetes</taxon>
        <taxon>Streptosporangiales</taxon>
        <taxon>Thermomonosporaceae</taxon>
        <taxon>Actinomadura</taxon>
    </lineage>
</organism>
<feature type="transmembrane region" description="Helical" evidence="1">
    <location>
        <begin position="188"/>
        <end position="205"/>
    </location>
</feature>
<feature type="transmembrane region" description="Helical" evidence="1">
    <location>
        <begin position="217"/>
        <end position="235"/>
    </location>
</feature>
<comment type="caution">
    <text evidence="2">The sequence shown here is derived from an EMBL/GenBank/DDBJ whole genome shotgun (WGS) entry which is preliminary data.</text>
</comment>